<keyword evidence="4 7" id="KW-0378">Hydrolase</keyword>
<evidence type="ECO:0000313" key="9">
    <source>
        <dbReference type="Proteomes" id="UP001221142"/>
    </source>
</evidence>
<name>A0AAD7AZA4_9AGAR</name>
<accession>A0AAD7AZA4</accession>
<dbReference type="PANTHER" id="PTHR31884:SF1">
    <property type="entry name" value="POLYGALACTURONASE"/>
    <property type="match status" value="1"/>
</dbReference>
<protein>
    <submittedName>
        <fullName evidence="8">Pectin lyase fold/virulence factor</fullName>
    </submittedName>
</protein>
<dbReference type="PANTHER" id="PTHR31884">
    <property type="entry name" value="POLYGALACTURONASE"/>
    <property type="match status" value="1"/>
</dbReference>
<evidence type="ECO:0000256" key="7">
    <source>
        <dbReference type="RuleBase" id="RU361169"/>
    </source>
</evidence>
<evidence type="ECO:0000256" key="4">
    <source>
        <dbReference type="ARBA" id="ARBA00022801"/>
    </source>
</evidence>
<keyword evidence="8" id="KW-0456">Lyase</keyword>
<sequence length="259" mass="27767">MGRVAQRRTGQAYSECMDPDAHPRLYSFAAPEAKHLARNALSVSARPCNGTRSLIPPLPFWSDDWYSHTSMDNSTQMASAQATGRRPSRSLTLYGVTIDGSAHSDEPNSLRAITCRCKYGRVWGNQAHHHRTIPVQTQDDCIAINSSNSITFTGNQCSGGHGRSIGSINTGDVVSNVTISNSVVTATVVSSVPMGFSSRRSRPRVSNVTYSSNNVSGVTSSGLLIPESPLDSRESGRLAVVWSSRPEYQDGPAGPLSGL</sequence>
<evidence type="ECO:0000256" key="3">
    <source>
        <dbReference type="ARBA" id="ARBA00022737"/>
    </source>
</evidence>
<dbReference type="Gene3D" id="2.160.20.10">
    <property type="entry name" value="Single-stranded right-handed beta-helix, Pectin lyase-like"/>
    <property type="match status" value="1"/>
</dbReference>
<gene>
    <name evidence="8" type="ORF">FB45DRAFT_490337</name>
</gene>
<dbReference type="GO" id="GO:0005576">
    <property type="term" value="C:extracellular region"/>
    <property type="evidence" value="ECO:0007669"/>
    <property type="project" value="TreeGrafter"/>
</dbReference>
<dbReference type="InterPro" id="IPR050434">
    <property type="entry name" value="Glycosyl_hydrlase_28"/>
</dbReference>
<keyword evidence="9" id="KW-1185">Reference proteome</keyword>
<dbReference type="Pfam" id="PF00295">
    <property type="entry name" value="Glyco_hydro_28"/>
    <property type="match status" value="1"/>
</dbReference>
<proteinExistence type="inferred from homology"/>
<dbReference type="Proteomes" id="UP001221142">
    <property type="component" value="Unassembled WGS sequence"/>
</dbReference>
<dbReference type="InterPro" id="IPR012334">
    <property type="entry name" value="Pectin_lyas_fold"/>
</dbReference>
<keyword evidence="5 7" id="KW-0326">Glycosidase</keyword>
<keyword evidence="2" id="KW-0732">Signal</keyword>
<dbReference type="AlphaFoldDB" id="A0AAD7AZA4"/>
<dbReference type="InterPro" id="IPR011050">
    <property type="entry name" value="Pectin_lyase_fold/virulence"/>
</dbReference>
<keyword evidence="3" id="KW-0677">Repeat</keyword>
<evidence type="ECO:0000313" key="8">
    <source>
        <dbReference type="EMBL" id="KAJ7605290.1"/>
    </source>
</evidence>
<organism evidence="8 9">
    <name type="scientific">Roridomyces roridus</name>
    <dbReference type="NCBI Taxonomy" id="1738132"/>
    <lineage>
        <taxon>Eukaryota</taxon>
        <taxon>Fungi</taxon>
        <taxon>Dikarya</taxon>
        <taxon>Basidiomycota</taxon>
        <taxon>Agaricomycotina</taxon>
        <taxon>Agaricomycetes</taxon>
        <taxon>Agaricomycetidae</taxon>
        <taxon>Agaricales</taxon>
        <taxon>Marasmiineae</taxon>
        <taxon>Mycenaceae</taxon>
        <taxon>Roridomyces</taxon>
    </lineage>
</organism>
<dbReference type="GO" id="GO:0004650">
    <property type="term" value="F:polygalacturonase activity"/>
    <property type="evidence" value="ECO:0007669"/>
    <property type="project" value="InterPro"/>
</dbReference>
<evidence type="ECO:0000256" key="1">
    <source>
        <dbReference type="ARBA" id="ARBA00008834"/>
    </source>
</evidence>
<reference evidence="8" key="1">
    <citation type="submission" date="2023-03" db="EMBL/GenBank/DDBJ databases">
        <title>Massive genome expansion in bonnet fungi (Mycena s.s.) driven by repeated elements and novel gene families across ecological guilds.</title>
        <authorList>
            <consortium name="Lawrence Berkeley National Laboratory"/>
            <person name="Harder C.B."/>
            <person name="Miyauchi S."/>
            <person name="Viragh M."/>
            <person name="Kuo A."/>
            <person name="Thoen E."/>
            <person name="Andreopoulos B."/>
            <person name="Lu D."/>
            <person name="Skrede I."/>
            <person name="Drula E."/>
            <person name="Henrissat B."/>
            <person name="Morin E."/>
            <person name="Kohler A."/>
            <person name="Barry K."/>
            <person name="LaButti K."/>
            <person name="Morin E."/>
            <person name="Salamov A."/>
            <person name="Lipzen A."/>
            <person name="Mereny Z."/>
            <person name="Hegedus B."/>
            <person name="Baldrian P."/>
            <person name="Stursova M."/>
            <person name="Weitz H."/>
            <person name="Taylor A."/>
            <person name="Grigoriev I.V."/>
            <person name="Nagy L.G."/>
            <person name="Martin F."/>
            <person name="Kauserud H."/>
        </authorList>
    </citation>
    <scope>NUCLEOTIDE SEQUENCE</scope>
    <source>
        <strain evidence="8">9284</strain>
    </source>
</reference>
<evidence type="ECO:0000256" key="6">
    <source>
        <dbReference type="ARBA" id="ARBA00023316"/>
    </source>
</evidence>
<dbReference type="GO" id="GO:0071555">
    <property type="term" value="P:cell wall organization"/>
    <property type="evidence" value="ECO:0007669"/>
    <property type="project" value="UniProtKB-KW"/>
</dbReference>
<dbReference type="InterPro" id="IPR000743">
    <property type="entry name" value="Glyco_hydro_28"/>
</dbReference>
<evidence type="ECO:0000256" key="2">
    <source>
        <dbReference type="ARBA" id="ARBA00022729"/>
    </source>
</evidence>
<dbReference type="GO" id="GO:0045490">
    <property type="term" value="P:pectin catabolic process"/>
    <property type="evidence" value="ECO:0007669"/>
    <property type="project" value="TreeGrafter"/>
</dbReference>
<dbReference type="EMBL" id="JARKIF010000077">
    <property type="protein sequence ID" value="KAJ7605290.1"/>
    <property type="molecule type" value="Genomic_DNA"/>
</dbReference>
<comment type="caution">
    <text evidence="8">The sequence shown here is derived from an EMBL/GenBank/DDBJ whole genome shotgun (WGS) entry which is preliminary data.</text>
</comment>
<dbReference type="SUPFAM" id="SSF51126">
    <property type="entry name" value="Pectin lyase-like"/>
    <property type="match status" value="1"/>
</dbReference>
<keyword evidence="6" id="KW-0961">Cell wall biogenesis/degradation</keyword>
<comment type="similarity">
    <text evidence="1 7">Belongs to the glycosyl hydrolase 28 family.</text>
</comment>
<dbReference type="GO" id="GO:0016829">
    <property type="term" value="F:lyase activity"/>
    <property type="evidence" value="ECO:0007669"/>
    <property type="project" value="UniProtKB-KW"/>
</dbReference>
<evidence type="ECO:0000256" key="5">
    <source>
        <dbReference type="ARBA" id="ARBA00023295"/>
    </source>
</evidence>